<reference evidence="4 5" key="1">
    <citation type="submission" date="2017-05" db="EMBL/GenBank/DDBJ databases">
        <title>Draft genome sequence of Elsinoe australis.</title>
        <authorList>
            <person name="Cheng Q."/>
        </authorList>
    </citation>
    <scope>NUCLEOTIDE SEQUENCE [LARGE SCALE GENOMIC DNA]</scope>
    <source>
        <strain evidence="4 5">NL1</strain>
    </source>
</reference>
<dbReference type="Proteomes" id="UP000243723">
    <property type="component" value="Unassembled WGS sequence"/>
</dbReference>
<sequence length="270" mass="30292">MPPSYTSAQKAAISQYVALTQTDKTTAAKLLKQYNWDVQTAANSFFSGGSNMASNPHKAKLTKLFDSYRENPAEEPDEVNMEGMGNMMGDMNVNMESVDLLVFSELVQSPTLGKVTREGFVDGLSQEGTPDTSRIASLIASRSAALSSSDRTILKKVYKHTFLIAKAQGSKSIPLEAAIEYWRLLFSSPSLDWSTPNNPWLEWWIEFLQEKWKKSVNKDMWDQTLSFADKTLKDDSLSWWSEDSAWPGVIDEFVAWVKEKRGGGEEMDTS</sequence>
<comment type="caution">
    <text evidence="4">The sequence shown here is derived from an EMBL/GenBank/DDBJ whole genome shotgun (WGS) entry which is preliminary data.</text>
</comment>
<feature type="domain" description="DCUN1" evidence="3">
    <location>
        <begin position="56"/>
        <end position="258"/>
    </location>
</feature>
<dbReference type="GO" id="GO:0031624">
    <property type="term" value="F:ubiquitin conjugating enzyme binding"/>
    <property type="evidence" value="ECO:0007669"/>
    <property type="project" value="TreeGrafter"/>
</dbReference>
<name>A0A2P7Z4G8_9PEZI</name>
<accession>A0A2P7Z4G8</accession>
<dbReference type="InterPro" id="IPR014764">
    <property type="entry name" value="DCN-prot"/>
</dbReference>
<dbReference type="EMBL" id="NHZQ01000331">
    <property type="protein sequence ID" value="PSK43099.1"/>
    <property type="molecule type" value="Genomic_DNA"/>
</dbReference>
<dbReference type="AlphaFoldDB" id="A0A2P7Z4G8"/>
<dbReference type="GO" id="GO:0045116">
    <property type="term" value="P:protein neddylation"/>
    <property type="evidence" value="ECO:0007669"/>
    <property type="project" value="TreeGrafter"/>
</dbReference>
<dbReference type="Pfam" id="PF03556">
    <property type="entry name" value="Cullin_binding"/>
    <property type="match status" value="1"/>
</dbReference>
<proteinExistence type="predicted"/>
<dbReference type="SUPFAM" id="SSF46934">
    <property type="entry name" value="UBA-like"/>
    <property type="match status" value="1"/>
</dbReference>
<dbReference type="InterPro" id="IPR009060">
    <property type="entry name" value="UBA-like_sf"/>
</dbReference>
<dbReference type="InterPro" id="IPR042460">
    <property type="entry name" value="DCN1-like_PONY"/>
</dbReference>
<evidence type="ECO:0000313" key="5">
    <source>
        <dbReference type="Proteomes" id="UP000243723"/>
    </source>
</evidence>
<dbReference type="GO" id="GO:0097602">
    <property type="term" value="F:cullin family protein binding"/>
    <property type="evidence" value="ECO:0007669"/>
    <property type="project" value="TreeGrafter"/>
</dbReference>
<dbReference type="GO" id="GO:0000151">
    <property type="term" value="C:ubiquitin ligase complex"/>
    <property type="evidence" value="ECO:0007669"/>
    <property type="project" value="TreeGrafter"/>
</dbReference>
<evidence type="ECO:0000313" key="4">
    <source>
        <dbReference type="EMBL" id="PSK43099.1"/>
    </source>
</evidence>
<protein>
    <recommendedName>
        <fullName evidence="2">Defective in cullin neddylation protein</fullName>
    </recommendedName>
</protein>
<dbReference type="PANTHER" id="PTHR12281">
    <property type="entry name" value="RP42 RELATED"/>
    <property type="match status" value="1"/>
</dbReference>
<comment type="function">
    <text evidence="2">Neddylation of cullins play an essential role in the regulation of SCF-type complexes activity.</text>
</comment>
<dbReference type="Gene3D" id="1.10.238.10">
    <property type="entry name" value="EF-hand"/>
    <property type="match status" value="1"/>
</dbReference>
<keyword evidence="5" id="KW-1185">Reference proteome</keyword>
<dbReference type="STRING" id="40998.A0A2P7Z4G8"/>
<dbReference type="InterPro" id="IPR005176">
    <property type="entry name" value="PONY_dom"/>
</dbReference>
<dbReference type="GO" id="GO:0032182">
    <property type="term" value="F:ubiquitin-like protein binding"/>
    <property type="evidence" value="ECO:0007669"/>
    <property type="project" value="TreeGrafter"/>
</dbReference>
<dbReference type="Gene3D" id="1.10.238.200">
    <property type="entry name" value="Cullin, PONY binding domain"/>
    <property type="match status" value="1"/>
</dbReference>
<keyword evidence="1" id="KW-0833">Ubl conjugation pathway</keyword>
<dbReference type="OrthoDB" id="27198at2759"/>
<evidence type="ECO:0000256" key="2">
    <source>
        <dbReference type="RuleBase" id="RU410713"/>
    </source>
</evidence>
<evidence type="ECO:0000256" key="1">
    <source>
        <dbReference type="ARBA" id="ARBA00022786"/>
    </source>
</evidence>
<dbReference type="PROSITE" id="PS51229">
    <property type="entry name" value="DCUN1"/>
    <property type="match status" value="1"/>
</dbReference>
<evidence type="ECO:0000259" key="3">
    <source>
        <dbReference type="PROSITE" id="PS51229"/>
    </source>
</evidence>
<organism evidence="4 5">
    <name type="scientific">Elsinoe australis</name>
    <dbReference type="NCBI Taxonomy" id="40998"/>
    <lineage>
        <taxon>Eukaryota</taxon>
        <taxon>Fungi</taxon>
        <taxon>Dikarya</taxon>
        <taxon>Ascomycota</taxon>
        <taxon>Pezizomycotina</taxon>
        <taxon>Dothideomycetes</taxon>
        <taxon>Dothideomycetidae</taxon>
        <taxon>Myriangiales</taxon>
        <taxon>Elsinoaceae</taxon>
        <taxon>Elsinoe</taxon>
    </lineage>
</organism>
<dbReference type="Pfam" id="PF14555">
    <property type="entry name" value="UBA_4"/>
    <property type="match status" value="1"/>
</dbReference>
<dbReference type="PANTHER" id="PTHR12281:SF31">
    <property type="entry name" value="DCN1-LIKE PROTEIN 3"/>
    <property type="match status" value="1"/>
</dbReference>
<dbReference type="Gene3D" id="1.10.8.10">
    <property type="entry name" value="DNA helicase RuvA subunit, C-terminal domain"/>
    <property type="match status" value="1"/>
</dbReference>
<gene>
    <name evidence="4" type="ORF">B9Z65_7053</name>
</gene>